<dbReference type="InterPro" id="IPR011051">
    <property type="entry name" value="RmlC_Cupin_sf"/>
</dbReference>
<evidence type="ECO:0000256" key="1">
    <source>
        <dbReference type="ARBA" id="ARBA00008416"/>
    </source>
</evidence>
<dbReference type="PIRSF" id="PIRSF006232">
    <property type="entry name" value="Pirin"/>
    <property type="match status" value="1"/>
</dbReference>
<proteinExistence type="inferred from homology"/>
<dbReference type="InterPro" id="IPR014710">
    <property type="entry name" value="RmlC-like_jellyroll"/>
</dbReference>
<feature type="binding site" evidence="2">
    <location>
        <position position="68"/>
    </location>
    <ligand>
        <name>Fe cation</name>
        <dbReference type="ChEBI" id="CHEBI:24875"/>
    </ligand>
</feature>
<dbReference type="AlphaFoldDB" id="A0A9N8EER9"/>
<evidence type="ECO:0000256" key="2">
    <source>
        <dbReference type="PIRSR" id="PIRSR006232-1"/>
    </source>
</evidence>
<keyword evidence="2" id="KW-0479">Metal-binding</keyword>
<dbReference type="PANTHER" id="PTHR13903:SF31">
    <property type="entry name" value="CUPIN-DOMAIN CONTAINING PROTEIN"/>
    <property type="match status" value="1"/>
</dbReference>
<comment type="caution">
    <text evidence="5">The sequence shown here is derived from an EMBL/GenBank/DDBJ whole genome shotgun (WGS) entry which is preliminary data.</text>
</comment>
<feature type="domain" description="Pirin N-terminal" evidence="4">
    <location>
        <begin position="41"/>
        <end position="139"/>
    </location>
</feature>
<evidence type="ECO:0000313" key="5">
    <source>
        <dbReference type="EMBL" id="CAB9519075.1"/>
    </source>
</evidence>
<comment type="similarity">
    <text evidence="1 3">Belongs to the pirin family.</text>
</comment>
<dbReference type="PANTHER" id="PTHR13903">
    <property type="entry name" value="PIRIN-RELATED"/>
    <property type="match status" value="1"/>
</dbReference>
<evidence type="ECO:0000313" key="6">
    <source>
        <dbReference type="Proteomes" id="UP001153069"/>
    </source>
</evidence>
<feature type="binding site" evidence="2">
    <location>
        <position position="116"/>
    </location>
    <ligand>
        <name>Fe cation</name>
        <dbReference type="ChEBI" id="CHEBI:24875"/>
    </ligand>
</feature>
<dbReference type="GO" id="GO:0046872">
    <property type="term" value="F:metal ion binding"/>
    <property type="evidence" value="ECO:0007669"/>
    <property type="project" value="UniProtKB-KW"/>
</dbReference>
<dbReference type="Pfam" id="PF02678">
    <property type="entry name" value="Pirin"/>
    <property type="match status" value="1"/>
</dbReference>
<evidence type="ECO:0000256" key="3">
    <source>
        <dbReference type="RuleBase" id="RU003457"/>
    </source>
</evidence>
<comment type="cofactor">
    <cofactor evidence="2">
        <name>Fe cation</name>
        <dbReference type="ChEBI" id="CHEBI:24875"/>
    </cofactor>
    <text evidence="2">Binds 1 Fe cation per subunit.</text>
</comment>
<name>A0A9N8EER9_9STRA</name>
<organism evidence="5 6">
    <name type="scientific">Seminavis robusta</name>
    <dbReference type="NCBI Taxonomy" id="568900"/>
    <lineage>
        <taxon>Eukaryota</taxon>
        <taxon>Sar</taxon>
        <taxon>Stramenopiles</taxon>
        <taxon>Ochrophyta</taxon>
        <taxon>Bacillariophyta</taxon>
        <taxon>Bacillariophyceae</taxon>
        <taxon>Bacillariophycidae</taxon>
        <taxon>Naviculales</taxon>
        <taxon>Naviculaceae</taxon>
        <taxon>Seminavis</taxon>
    </lineage>
</organism>
<evidence type="ECO:0000259" key="4">
    <source>
        <dbReference type="Pfam" id="PF02678"/>
    </source>
</evidence>
<feature type="binding site" evidence="2">
    <location>
        <position position="118"/>
    </location>
    <ligand>
        <name>Fe cation</name>
        <dbReference type="ChEBI" id="CHEBI:24875"/>
    </ligand>
</feature>
<dbReference type="Gene3D" id="2.60.120.10">
    <property type="entry name" value="Jelly Rolls"/>
    <property type="match status" value="1"/>
</dbReference>
<gene>
    <name evidence="5" type="ORF">SEMRO_986_G228150.1</name>
</gene>
<dbReference type="InterPro" id="IPR012093">
    <property type="entry name" value="Pirin"/>
</dbReference>
<dbReference type="EMBL" id="CAICTM010000984">
    <property type="protein sequence ID" value="CAB9519075.1"/>
    <property type="molecule type" value="Genomic_DNA"/>
</dbReference>
<keyword evidence="2" id="KW-0408">Iron</keyword>
<keyword evidence="6" id="KW-1185">Reference proteome</keyword>
<dbReference type="OrthoDB" id="43747at2759"/>
<reference evidence="5" key="1">
    <citation type="submission" date="2020-06" db="EMBL/GenBank/DDBJ databases">
        <authorList>
            <consortium name="Plant Systems Biology data submission"/>
        </authorList>
    </citation>
    <scope>NUCLEOTIDE SEQUENCE</scope>
    <source>
        <strain evidence="5">D6</strain>
    </source>
</reference>
<dbReference type="Proteomes" id="UP001153069">
    <property type="component" value="Unassembled WGS sequence"/>
</dbReference>
<dbReference type="SUPFAM" id="SSF51182">
    <property type="entry name" value="RmlC-like cupins"/>
    <property type="match status" value="1"/>
</dbReference>
<protein>
    <submittedName>
        <fullName evidence="5">Pirin domain protein</fullName>
    </submittedName>
</protein>
<feature type="binding site" evidence="2">
    <location>
        <position position="70"/>
    </location>
    <ligand>
        <name>Fe cation</name>
        <dbReference type="ChEBI" id="CHEBI:24875"/>
    </ligand>
</feature>
<dbReference type="InterPro" id="IPR003829">
    <property type="entry name" value="Pirin_N_dom"/>
</dbReference>
<accession>A0A9N8EER9</accession>
<sequence length="323" mass="34822">MSFSTTAGTSRTIEKLVPATDTGKLNRLIGTLDIDGQGTDHPLAEVDPFILLDESTIPKNAMPPFGAHPHRGHSVVTILTQGKYSSWDSFRPTTSEKHAMTGHASYWVDAGSGVFHDEQSIIENEDDPTQHCRLFQLWVGVKQEDRLLPPKVQIDNDLPSFDCKDPVSGTVVGKGIYHVGPETKIVTPHPIVVAYIRQEPNTVYHVPVDPTHAGFVVHIQGQSKFGEGTSTTVPTNKNDVLVLSTTCSSGDANQFLRVETNQEAGEYLVCTGEPHGEKWAKKLVANGAIIAATAEEARALAPSVETMAASGKAGKSFAPFGME</sequence>